<dbReference type="Pfam" id="PF22600">
    <property type="entry name" value="MTPAP-like_central"/>
    <property type="match status" value="1"/>
</dbReference>
<dbReference type="AlphaFoldDB" id="A0A9P0H2X9"/>
<feature type="domain" description="Poly(A) RNA polymerase mitochondrial-like central palm" evidence="7">
    <location>
        <begin position="4"/>
        <end position="134"/>
    </location>
</feature>
<organism evidence="8 9">
    <name type="scientific">Nezara viridula</name>
    <name type="common">Southern green stink bug</name>
    <name type="synonym">Cimex viridulus</name>
    <dbReference type="NCBI Taxonomy" id="85310"/>
    <lineage>
        <taxon>Eukaryota</taxon>
        <taxon>Metazoa</taxon>
        <taxon>Ecdysozoa</taxon>
        <taxon>Arthropoda</taxon>
        <taxon>Hexapoda</taxon>
        <taxon>Insecta</taxon>
        <taxon>Pterygota</taxon>
        <taxon>Neoptera</taxon>
        <taxon>Paraneoptera</taxon>
        <taxon>Hemiptera</taxon>
        <taxon>Heteroptera</taxon>
        <taxon>Panheteroptera</taxon>
        <taxon>Pentatomomorpha</taxon>
        <taxon>Pentatomoidea</taxon>
        <taxon>Pentatomidae</taxon>
        <taxon>Pentatominae</taxon>
        <taxon>Nezara</taxon>
    </lineage>
</organism>
<evidence type="ECO:0000256" key="1">
    <source>
        <dbReference type="ARBA" id="ARBA00001936"/>
    </source>
</evidence>
<evidence type="ECO:0000313" key="8">
    <source>
        <dbReference type="EMBL" id="CAH1393316.1"/>
    </source>
</evidence>
<dbReference type="PANTHER" id="PTHR23092:SF15">
    <property type="entry name" value="INACTIVE NON-CANONICAL POLY(A) RNA POLYMERASE PROTEIN TRF4-2-RELATED"/>
    <property type="match status" value="1"/>
</dbReference>
<gene>
    <name evidence="8" type="ORF">NEZAVI_LOCUS4010</name>
</gene>
<dbReference type="GO" id="GO:0003729">
    <property type="term" value="F:mRNA binding"/>
    <property type="evidence" value="ECO:0007669"/>
    <property type="project" value="TreeGrafter"/>
</dbReference>
<name>A0A9P0H2X9_NEZVI</name>
<dbReference type="SUPFAM" id="SSF81301">
    <property type="entry name" value="Nucleotidyltransferase"/>
    <property type="match status" value="1"/>
</dbReference>
<evidence type="ECO:0000259" key="7">
    <source>
        <dbReference type="Pfam" id="PF22600"/>
    </source>
</evidence>
<evidence type="ECO:0000313" key="9">
    <source>
        <dbReference type="Proteomes" id="UP001152798"/>
    </source>
</evidence>
<dbReference type="EMBL" id="OV725078">
    <property type="protein sequence ID" value="CAH1393316.1"/>
    <property type="molecule type" value="Genomic_DNA"/>
</dbReference>
<keyword evidence="5" id="KW-0479">Metal-binding</keyword>
<dbReference type="CDD" id="cd05402">
    <property type="entry name" value="NT_PAP_TUTase"/>
    <property type="match status" value="1"/>
</dbReference>
<dbReference type="OrthoDB" id="273917at2759"/>
<protein>
    <recommendedName>
        <fullName evidence="3">polynucleotide adenylyltransferase</fullName>
        <ecNumber evidence="3">2.7.7.19</ecNumber>
    </recommendedName>
</protein>
<dbReference type="Proteomes" id="UP001152798">
    <property type="component" value="Chromosome 2"/>
</dbReference>
<dbReference type="GO" id="GO:0043634">
    <property type="term" value="P:polyadenylation-dependent ncRNA catabolic process"/>
    <property type="evidence" value="ECO:0007669"/>
    <property type="project" value="TreeGrafter"/>
</dbReference>
<reference evidence="8" key="1">
    <citation type="submission" date="2022-01" db="EMBL/GenBank/DDBJ databases">
        <authorList>
            <person name="King R."/>
        </authorList>
    </citation>
    <scope>NUCLEOTIDE SEQUENCE</scope>
</reference>
<dbReference type="InterPro" id="IPR054708">
    <property type="entry name" value="MTPAP-like_central"/>
</dbReference>
<dbReference type="GO" id="GO:0046872">
    <property type="term" value="F:metal ion binding"/>
    <property type="evidence" value="ECO:0007669"/>
    <property type="project" value="UniProtKB-KW"/>
</dbReference>
<evidence type="ECO:0000256" key="2">
    <source>
        <dbReference type="ARBA" id="ARBA00008593"/>
    </source>
</evidence>
<dbReference type="InterPro" id="IPR043519">
    <property type="entry name" value="NT_sf"/>
</dbReference>
<evidence type="ECO:0000256" key="3">
    <source>
        <dbReference type="ARBA" id="ARBA00012388"/>
    </source>
</evidence>
<dbReference type="PANTHER" id="PTHR23092">
    <property type="entry name" value="POLY(A) RNA POLYMERASE"/>
    <property type="match status" value="1"/>
</dbReference>
<comment type="cofactor">
    <cofactor evidence="1">
        <name>Mn(2+)</name>
        <dbReference type="ChEBI" id="CHEBI:29035"/>
    </cofactor>
</comment>
<dbReference type="GO" id="GO:0031499">
    <property type="term" value="C:TRAMP complex"/>
    <property type="evidence" value="ECO:0007669"/>
    <property type="project" value="TreeGrafter"/>
</dbReference>
<proteinExistence type="inferred from homology"/>
<accession>A0A9P0H2X9</accession>
<evidence type="ECO:0000256" key="5">
    <source>
        <dbReference type="ARBA" id="ARBA00022723"/>
    </source>
</evidence>
<keyword evidence="6" id="KW-0460">Magnesium</keyword>
<comment type="similarity">
    <text evidence="2">Belongs to the DNA polymerase type-B-like family.</text>
</comment>
<dbReference type="FunFam" id="3.30.460.10:FF:000006">
    <property type="entry name" value="non-canonical poly(A) RNA polymerase PAPD5"/>
    <property type="match status" value="1"/>
</dbReference>
<dbReference type="InterPro" id="IPR045862">
    <property type="entry name" value="Trf4-like"/>
</dbReference>
<sequence>MPRLHEEINDFYEYMSPTPEEHAMRKAVVKNIEAVILEMWPSARVDVFGSFRTGLYLPTSDIDLVVIGDWTETPLRTLEDGLLQRGVCDKDNIKVLDRATVPIVKLTEKSSGVKIDISFNMNNGLRSAELIKEFKAKFPALGNRVVRSRLYWADCVVGYTRESDSGRQQQ</sequence>
<dbReference type="GO" id="GO:0031123">
    <property type="term" value="P:RNA 3'-end processing"/>
    <property type="evidence" value="ECO:0007669"/>
    <property type="project" value="TreeGrafter"/>
</dbReference>
<dbReference type="GO" id="GO:1990817">
    <property type="term" value="F:poly(A) RNA polymerase activity"/>
    <property type="evidence" value="ECO:0007669"/>
    <property type="project" value="UniProtKB-EC"/>
</dbReference>
<keyword evidence="4" id="KW-0808">Transferase</keyword>
<keyword evidence="9" id="KW-1185">Reference proteome</keyword>
<dbReference type="EC" id="2.7.7.19" evidence="3"/>
<evidence type="ECO:0000256" key="6">
    <source>
        <dbReference type="ARBA" id="ARBA00022842"/>
    </source>
</evidence>
<dbReference type="GO" id="GO:0005730">
    <property type="term" value="C:nucleolus"/>
    <property type="evidence" value="ECO:0007669"/>
    <property type="project" value="TreeGrafter"/>
</dbReference>
<evidence type="ECO:0000256" key="4">
    <source>
        <dbReference type="ARBA" id="ARBA00022679"/>
    </source>
</evidence>
<dbReference type="Gene3D" id="3.30.460.10">
    <property type="entry name" value="Beta Polymerase, domain 2"/>
    <property type="match status" value="1"/>
</dbReference>